<evidence type="ECO:0000256" key="1">
    <source>
        <dbReference type="SAM" id="Phobius"/>
    </source>
</evidence>
<feature type="transmembrane region" description="Helical" evidence="1">
    <location>
        <begin position="70"/>
        <end position="89"/>
    </location>
</feature>
<gene>
    <name evidence="2" type="ORF">SAMN05421547_11289</name>
</gene>
<evidence type="ECO:0000313" key="2">
    <source>
        <dbReference type="EMBL" id="SDZ11060.1"/>
    </source>
</evidence>
<feature type="transmembrane region" description="Helical" evidence="1">
    <location>
        <begin position="42"/>
        <end position="63"/>
    </location>
</feature>
<keyword evidence="1" id="KW-0812">Transmembrane</keyword>
<name>A0A1H3QCQ2_9BURK</name>
<accession>A0A1H3QCQ2</accession>
<dbReference type="GeneID" id="94694704"/>
<sequence>MTILKLRRQEKVAFYTALLCSSVAAFIFFASQDVADSLEQRLGALAICIVIGAVVTLFNHWWFRVWGWHLVPVTLLLFYGGTLVAGWLFGGR</sequence>
<organism evidence="2 3">
    <name type="scientific">Delftia lacustris</name>
    <dbReference type="NCBI Taxonomy" id="558537"/>
    <lineage>
        <taxon>Bacteria</taxon>
        <taxon>Pseudomonadati</taxon>
        <taxon>Pseudomonadota</taxon>
        <taxon>Betaproteobacteria</taxon>
        <taxon>Burkholderiales</taxon>
        <taxon>Comamonadaceae</taxon>
        <taxon>Delftia</taxon>
    </lineage>
</organism>
<evidence type="ECO:0008006" key="4">
    <source>
        <dbReference type="Google" id="ProtNLM"/>
    </source>
</evidence>
<evidence type="ECO:0000313" key="3">
    <source>
        <dbReference type="Proteomes" id="UP000183417"/>
    </source>
</evidence>
<keyword evidence="1" id="KW-0472">Membrane</keyword>
<dbReference type="Proteomes" id="UP000183417">
    <property type="component" value="Unassembled WGS sequence"/>
</dbReference>
<protein>
    <recommendedName>
        <fullName evidence="4">Cyd operon protein YbgE</fullName>
    </recommendedName>
</protein>
<dbReference type="RefSeq" id="WP_074922759.1">
    <property type="nucleotide sequence ID" value="NZ_CP141274.1"/>
</dbReference>
<reference evidence="2 3" key="1">
    <citation type="submission" date="2016-10" db="EMBL/GenBank/DDBJ databases">
        <authorList>
            <person name="de Groot N.N."/>
        </authorList>
    </citation>
    <scope>NUCLEOTIDE SEQUENCE [LARGE SCALE GENOMIC DNA]</scope>
    <source>
        <strain evidence="2 3">LMG 24775</strain>
    </source>
</reference>
<dbReference type="EMBL" id="FNPE01000012">
    <property type="protein sequence ID" value="SDZ11060.1"/>
    <property type="molecule type" value="Genomic_DNA"/>
</dbReference>
<dbReference type="AlphaFoldDB" id="A0A1H3QCQ2"/>
<feature type="transmembrane region" description="Helical" evidence="1">
    <location>
        <begin position="12"/>
        <end position="30"/>
    </location>
</feature>
<proteinExistence type="predicted"/>
<keyword evidence="1" id="KW-1133">Transmembrane helix</keyword>